<organism evidence="2">
    <name type="scientific">uncultured Thermomicrobiales bacterium</name>
    <dbReference type="NCBI Taxonomy" id="1645740"/>
    <lineage>
        <taxon>Bacteria</taxon>
        <taxon>Pseudomonadati</taxon>
        <taxon>Thermomicrobiota</taxon>
        <taxon>Thermomicrobia</taxon>
        <taxon>Thermomicrobiales</taxon>
        <taxon>environmental samples</taxon>
    </lineage>
</organism>
<evidence type="ECO:0000256" key="1">
    <source>
        <dbReference type="SAM" id="MobiDB-lite"/>
    </source>
</evidence>
<protein>
    <submittedName>
        <fullName evidence="2">Uncharacterized protein</fullName>
    </submittedName>
</protein>
<accession>A0A6J4V4S8</accession>
<feature type="non-terminal residue" evidence="2">
    <location>
        <position position="74"/>
    </location>
</feature>
<evidence type="ECO:0000313" key="2">
    <source>
        <dbReference type="EMBL" id="CAA9566835.1"/>
    </source>
</evidence>
<dbReference type="AlphaFoldDB" id="A0A6J4V4S8"/>
<feature type="region of interest" description="Disordered" evidence="1">
    <location>
        <begin position="1"/>
        <end position="74"/>
    </location>
</feature>
<feature type="compositionally biased region" description="Low complexity" evidence="1">
    <location>
        <begin position="1"/>
        <end position="12"/>
    </location>
</feature>
<name>A0A6J4V4S8_9BACT</name>
<sequence>RPATARAAVPAPDRGRGRRPPGRAGRERRTDRPGVGGAVADGGGELQPEDRGRTGRRRRDRQGEHRLMGSLERL</sequence>
<reference evidence="2" key="1">
    <citation type="submission" date="2020-02" db="EMBL/GenBank/DDBJ databases">
        <authorList>
            <person name="Meier V. D."/>
        </authorList>
    </citation>
    <scope>NUCLEOTIDE SEQUENCE</scope>
    <source>
        <strain evidence="2">AVDCRST_MAG49</strain>
    </source>
</reference>
<feature type="compositionally biased region" description="Basic and acidic residues" evidence="1">
    <location>
        <begin position="61"/>
        <end position="74"/>
    </location>
</feature>
<gene>
    <name evidence="2" type="ORF">AVDCRST_MAG49-3136</name>
</gene>
<dbReference type="EMBL" id="CADCWG010000213">
    <property type="protein sequence ID" value="CAA9566835.1"/>
    <property type="molecule type" value="Genomic_DNA"/>
</dbReference>
<feature type="compositionally biased region" description="Gly residues" evidence="1">
    <location>
        <begin position="34"/>
        <end position="45"/>
    </location>
</feature>
<feature type="non-terminal residue" evidence="2">
    <location>
        <position position="1"/>
    </location>
</feature>
<proteinExistence type="predicted"/>